<evidence type="ECO:0000256" key="1">
    <source>
        <dbReference type="ARBA" id="ARBA00007689"/>
    </source>
</evidence>
<evidence type="ECO:0000313" key="4">
    <source>
        <dbReference type="Proteomes" id="UP001321786"/>
    </source>
</evidence>
<dbReference type="Pfam" id="PF03795">
    <property type="entry name" value="YCII"/>
    <property type="match status" value="1"/>
</dbReference>
<dbReference type="AlphaFoldDB" id="A0AAU9EWF0"/>
<sequence>MPYYVGIFEMLDKNKDKEILDIHIDFLNKNIEKGNIYAKGPFLDHSGGLVIYKMNSFEEAKKLAESDPAIVNKTRKLIFKEWKSTFSD</sequence>
<dbReference type="EMBL" id="AP028654">
    <property type="protein sequence ID" value="BEP29420.1"/>
    <property type="molecule type" value="Genomic_DNA"/>
</dbReference>
<gene>
    <name evidence="3" type="ORF">HLPR_17510</name>
</gene>
<keyword evidence="4" id="KW-1185">Reference proteome</keyword>
<dbReference type="Proteomes" id="UP001321786">
    <property type="component" value="Chromosome"/>
</dbReference>
<comment type="similarity">
    <text evidence="1">Belongs to the YciI family.</text>
</comment>
<evidence type="ECO:0000259" key="2">
    <source>
        <dbReference type="Pfam" id="PF03795"/>
    </source>
</evidence>
<organism evidence="3 4">
    <name type="scientific">Helicovermis profundi</name>
    <dbReference type="NCBI Taxonomy" id="3065157"/>
    <lineage>
        <taxon>Bacteria</taxon>
        <taxon>Bacillati</taxon>
        <taxon>Bacillota</taxon>
        <taxon>Clostridia</taxon>
        <taxon>Helicovermis</taxon>
    </lineage>
</organism>
<protein>
    <recommendedName>
        <fullName evidence="2">YCII-related domain-containing protein</fullName>
    </recommendedName>
</protein>
<evidence type="ECO:0000313" key="3">
    <source>
        <dbReference type="EMBL" id="BEP29420.1"/>
    </source>
</evidence>
<feature type="domain" description="YCII-related" evidence="2">
    <location>
        <begin position="14"/>
        <end position="78"/>
    </location>
</feature>
<dbReference type="KEGG" id="hprf:HLPR_17510"/>
<dbReference type="SUPFAM" id="SSF54909">
    <property type="entry name" value="Dimeric alpha+beta barrel"/>
    <property type="match status" value="1"/>
</dbReference>
<name>A0AAU9EWF0_9FIRM</name>
<proteinExistence type="inferred from homology"/>
<accession>A0AAU9EWF0</accession>
<dbReference type="Gene3D" id="3.30.70.1060">
    <property type="entry name" value="Dimeric alpha+beta barrel"/>
    <property type="match status" value="1"/>
</dbReference>
<dbReference type="InterPro" id="IPR005545">
    <property type="entry name" value="YCII"/>
</dbReference>
<reference evidence="3 4" key="1">
    <citation type="submission" date="2023-08" db="EMBL/GenBank/DDBJ databases">
        <title>Helicovermis profunda gen. nov., sp. nov., a novel mesophilic, fermentative bacterium within the Bacillota from a deep-sea hydrothermal vent chimney.</title>
        <authorList>
            <person name="Miyazaki U."/>
            <person name="Mizutani D."/>
            <person name="Hashimoto Y."/>
            <person name="Tame A."/>
            <person name="Sawayama S."/>
            <person name="Miyazaki J."/>
            <person name="Takai K."/>
            <person name="Nakagawa S."/>
        </authorList>
    </citation>
    <scope>NUCLEOTIDE SEQUENCE [LARGE SCALE GENOMIC DNA]</scope>
    <source>
        <strain evidence="3 4">S502</strain>
    </source>
</reference>
<dbReference type="InterPro" id="IPR011008">
    <property type="entry name" value="Dimeric_a/b-barrel"/>
</dbReference>
<dbReference type="RefSeq" id="WP_338535056.1">
    <property type="nucleotide sequence ID" value="NZ_AP028654.1"/>
</dbReference>